<feature type="signal peptide" evidence="2">
    <location>
        <begin position="1"/>
        <end position="22"/>
    </location>
</feature>
<keyword evidence="5" id="KW-1185">Reference proteome</keyword>
<dbReference type="Gene3D" id="2.60.120.200">
    <property type="match status" value="1"/>
</dbReference>
<evidence type="ECO:0000259" key="3">
    <source>
        <dbReference type="PROSITE" id="PS51762"/>
    </source>
</evidence>
<dbReference type="GO" id="GO:0004553">
    <property type="term" value="F:hydrolase activity, hydrolyzing O-glycosyl compounds"/>
    <property type="evidence" value="ECO:0007669"/>
    <property type="project" value="InterPro"/>
</dbReference>
<dbReference type="AlphaFoldDB" id="A0A2K3Q8L0"/>
<proteinExistence type="predicted"/>
<dbReference type="Proteomes" id="UP000236621">
    <property type="component" value="Unassembled WGS sequence"/>
</dbReference>
<evidence type="ECO:0000256" key="2">
    <source>
        <dbReference type="SAM" id="SignalP"/>
    </source>
</evidence>
<organism evidence="4 5">
    <name type="scientific">Tolypocladium capitatum</name>
    <dbReference type="NCBI Taxonomy" id="45235"/>
    <lineage>
        <taxon>Eukaryota</taxon>
        <taxon>Fungi</taxon>
        <taxon>Dikarya</taxon>
        <taxon>Ascomycota</taxon>
        <taxon>Pezizomycotina</taxon>
        <taxon>Sordariomycetes</taxon>
        <taxon>Hypocreomycetidae</taxon>
        <taxon>Hypocreales</taxon>
        <taxon>Ophiocordycipitaceae</taxon>
        <taxon>Tolypocladium</taxon>
    </lineage>
</organism>
<name>A0A2K3Q8L0_9HYPO</name>
<keyword evidence="2" id="KW-0732">Signal</keyword>
<dbReference type="OrthoDB" id="4388755at2759"/>
<feature type="domain" description="GH16" evidence="3">
    <location>
        <begin position="57"/>
        <end position="316"/>
    </location>
</feature>
<protein>
    <recommendedName>
        <fullName evidence="3">GH16 domain-containing protein</fullName>
    </recommendedName>
</protein>
<comment type="caution">
    <text evidence="4">The sequence shown here is derived from an EMBL/GenBank/DDBJ whole genome shotgun (WGS) entry which is preliminary data.</text>
</comment>
<accession>A0A2K3Q8L0</accession>
<dbReference type="SUPFAM" id="SSF49899">
    <property type="entry name" value="Concanavalin A-like lectins/glucanases"/>
    <property type="match status" value="1"/>
</dbReference>
<dbReference type="STRING" id="45235.A0A2K3Q8L0"/>
<feature type="compositionally biased region" description="Basic and acidic residues" evidence="1">
    <location>
        <begin position="333"/>
        <end position="343"/>
    </location>
</feature>
<evidence type="ECO:0000313" key="5">
    <source>
        <dbReference type="Proteomes" id="UP000236621"/>
    </source>
</evidence>
<dbReference type="GO" id="GO:0005975">
    <property type="term" value="P:carbohydrate metabolic process"/>
    <property type="evidence" value="ECO:0007669"/>
    <property type="project" value="InterPro"/>
</dbReference>
<dbReference type="PANTHER" id="PTHR38121">
    <property type="entry name" value="GH16 DOMAIN-CONTAINING PROTEIN"/>
    <property type="match status" value="1"/>
</dbReference>
<dbReference type="EMBL" id="NRSZ01001033">
    <property type="protein sequence ID" value="PNY23861.1"/>
    <property type="molecule type" value="Genomic_DNA"/>
</dbReference>
<sequence>MRSSSSLLAAAGVSCIASGASGGVQLVNDTNCDCFLTNGSEPTYFTKHMFFDFRSLSQYAGVPNIITDENRTSMAQPSSDYFSSQKWTDVWELQSWSNNNGDGQGLSGDATVLMVNSANNVYIEKNGDGNAATSDTFMTMRTMRLPTFQTAAEFQAHDSNYQFLSLRILARTVGDTGAVSAVFTYRNAEELADIQEADIEILTRGPRDKVQYTNQPSYTEHGGQGNNPRAARNATMPRGLEWMNWAVHRMDWTPKCSVWYVDGEEVASIDFQVPRDASGININSWSDGGNWSGNMSVGGEAKLQIQWIEMVYNTTDKNVQSQDGNIGEDDGDSDHLGPRGRLARRDGNRNCRAVCSIDETTETGIASKLWEGAAPRLSAGGQMARLWASAFGMSIWVLVRCAI</sequence>
<dbReference type="Pfam" id="PF00722">
    <property type="entry name" value="Glyco_hydro_16"/>
    <property type="match status" value="1"/>
</dbReference>
<dbReference type="InterPro" id="IPR000757">
    <property type="entry name" value="Beta-glucanase-like"/>
</dbReference>
<evidence type="ECO:0000313" key="4">
    <source>
        <dbReference type="EMBL" id="PNY23861.1"/>
    </source>
</evidence>
<feature type="chain" id="PRO_5014391130" description="GH16 domain-containing protein" evidence="2">
    <location>
        <begin position="23"/>
        <end position="403"/>
    </location>
</feature>
<dbReference type="PROSITE" id="PS51762">
    <property type="entry name" value="GH16_2"/>
    <property type="match status" value="1"/>
</dbReference>
<dbReference type="PANTHER" id="PTHR38121:SF4">
    <property type="entry name" value="GH16 DOMAIN-CONTAINING PROTEIN-RELATED"/>
    <property type="match status" value="1"/>
</dbReference>
<dbReference type="InterPro" id="IPR013320">
    <property type="entry name" value="ConA-like_dom_sf"/>
</dbReference>
<gene>
    <name evidence="4" type="ORF">TCAP_06201</name>
</gene>
<evidence type="ECO:0000256" key="1">
    <source>
        <dbReference type="SAM" id="MobiDB-lite"/>
    </source>
</evidence>
<reference evidence="4 5" key="1">
    <citation type="submission" date="2017-08" db="EMBL/GenBank/DDBJ databases">
        <title>Harnessing the power of phylogenomics to disentangle the directionality and signatures of interkingdom host jumping in the parasitic fungal genus Tolypocladium.</title>
        <authorList>
            <person name="Quandt C.A."/>
            <person name="Patterson W."/>
            <person name="Spatafora J.W."/>
        </authorList>
    </citation>
    <scope>NUCLEOTIDE SEQUENCE [LARGE SCALE GENOMIC DNA]</scope>
    <source>
        <strain evidence="4 5">CBS 113982</strain>
    </source>
</reference>
<dbReference type="PROSITE" id="PS51257">
    <property type="entry name" value="PROKAR_LIPOPROTEIN"/>
    <property type="match status" value="1"/>
</dbReference>
<dbReference type="CDD" id="cd00413">
    <property type="entry name" value="Glyco_hydrolase_16"/>
    <property type="match status" value="1"/>
</dbReference>
<feature type="region of interest" description="Disordered" evidence="1">
    <location>
        <begin position="318"/>
        <end position="343"/>
    </location>
</feature>